<dbReference type="Pfam" id="PF04703">
    <property type="entry name" value="FaeA"/>
    <property type="match status" value="1"/>
</dbReference>
<protein>
    <submittedName>
        <fullName evidence="4">Dolichol monophosphate mannose synthase</fullName>
    </submittedName>
</protein>
<evidence type="ECO:0000256" key="1">
    <source>
        <dbReference type="ARBA" id="ARBA00023015"/>
    </source>
</evidence>
<geneLocation type="plasmid" evidence="5">
    <name>prhbstw-00777_2</name>
</geneLocation>
<evidence type="ECO:0000256" key="2">
    <source>
        <dbReference type="ARBA" id="ARBA00023163"/>
    </source>
</evidence>
<accession>A0A7L6LI49</accession>
<name>A0A7L6LI49_9ESCH</name>
<keyword evidence="4" id="KW-0614">Plasmid</keyword>
<evidence type="ECO:0000313" key="5">
    <source>
        <dbReference type="Proteomes" id="UP000512146"/>
    </source>
</evidence>
<reference evidence="5 6" key="1">
    <citation type="submission" date="2020-06" db="EMBL/GenBank/DDBJ databases">
        <title>REHAB project genomes.</title>
        <authorList>
            <person name="Shaw L.P."/>
        </authorList>
    </citation>
    <scope>NUCLEOTIDE SEQUENCE [LARGE SCALE GENOMIC DNA]</scope>
    <source>
        <strain evidence="3 6">RHBSTW-00604</strain>
        <strain evidence="4 5">RHBSTW-00777</strain>
        <plasmid evidence="4">pRHBSTW-00777_2</plasmid>
        <plasmid evidence="5">prhbstw-00777_2</plasmid>
    </source>
</reference>
<dbReference type="Proteomes" id="UP000512146">
    <property type="component" value="Plasmid pRHBSTW-00777_2"/>
</dbReference>
<evidence type="ECO:0000313" key="4">
    <source>
        <dbReference type="EMBL" id="QLX32619.1"/>
    </source>
</evidence>
<dbReference type="InterPro" id="IPR006793">
    <property type="entry name" value="FaeA"/>
</dbReference>
<dbReference type="GO" id="GO:0006355">
    <property type="term" value="P:regulation of DNA-templated transcription"/>
    <property type="evidence" value="ECO:0007669"/>
    <property type="project" value="InterPro"/>
</dbReference>
<dbReference type="Gene3D" id="1.10.10.10">
    <property type="entry name" value="Winged helix-like DNA-binding domain superfamily/Winged helix DNA-binding domain"/>
    <property type="match status" value="1"/>
</dbReference>
<sequence length="60" mass="7131">MREEIRAYMQIKKCCTTREVADAMGISVYQAQYYLAKLQEKGEIVRSEKRQGQRCIWTIK</sequence>
<dbReference type="SUPFAM" id="SSF46785">
    <property type="entry name" value="Winged helix' DNA-binding domain"/>
    <property type="match status" value="1"/>
</dbReference>
<dbReference type="InterPro" id="IPR036388">
    <property type="entry name" value="WH-like_DNA-bd_sf"/>
</dbReference>
<dbReference type="EMBL" id="CP056166">
    <property type="protein sequence ID" value="QLX32619.1"/>
    <property type="molecule type" value="Genomic_DNA"/>
</dbReference>
<organism evidence="4 5">
    <name type="scientific">Escherichia marmotae</name>
    <dbReference type="NCBI Taxonomy" id="1499973"/>
    <lineage>
        <taxon>Bacteria</taxon>
        <taxon>Pseudomonadati</taxon>
        <taxon>Pseudomonadota</taxon>
        <taxon>Gammaproteobacteria</taxon>
        <taxon>Enterobacterales</taxon>
        <taxon>Enterobacteriaceae</taxon>
        <taxon>Escherichia</taxon>
    </lineage>
</organism>
<evidence type="ECO:0000313" key="3">
    <source>
        <dbReference type="EMBL" id="MBA7901134.1"/>
    </source>
</evidence>
<dbReference type="EMBL" id="JABXPT010000032">
    <property type="protein sequence ID" value="MBA7901134.1"/>
    <property type="molecule type" value="Genomic_DNA"/>
</dbReference>
<keyword evidence="1" id="KW-0805">Transcription regulation</keyword>
<evidence type="ECO:0000313" key="6">
    <source>
        <dbReference type="Proteomes" id="UP000518474"/>
    </source>
</evidence>
<dbReference type="InterPro" id="IPR036390">
    <property type="entry name" value="WH_DNA-bd_sf"/>
</dbReference>
<dbReference type="AlphaFoldDB" id="A0A7L6LI49"/>
<dbReference type="Proteomes" id="UP000518474">
    <property type="component" value="Unassembled WGS sequence"/>
</dbReference>
<dbReference type="RefSeq" id="WP_181479317.1">
    <property type="nucleotide sequence ID" value="NZ_CP056698.1"/>
</dbReference>
<gene>
    <name evidence="3" type="ORF">HV245_23880</name>
    <name evidence="4" type="ORF">HV276_23150</name>
</gene>
<proteinExistence type="predicted"/>
<keyword evidence="2" id="KW-0804">Transcription</keyword>
<geneLocation type="plasmid" evidence="4">
    <name>pRHBSTW-00777_2</name>
</geneLocation>